<proteinExistence type="predicted"/>
<dbReference type="AlphaFoldDB" id="A0A5P8WAE7"/>
<dbReference type="RefSeq" id="WP_225892535.1">
    <property type="nucleotide sequence ID" value="NZ_CP045227.1"/>
</dbReference>
<feature type="transmembrane region" description="Helical" evidence="1">
    <location>
        <begin position="94"/>
        <end position="113"/>
    </location>
</feature>
<feature type="transmembrane region" description="Helical" evidence="1">
    <location>
        <begin position="180"/>
        <end position="202"/>
    </location>
</feature>
<dbReference type="EMBL" id="CP045227">
    <property type="protein sequence ID" value="QFS49521.1"/>
    <property type="molecule type" value="Genomic_DNA"/>
</dbReference>
<keyword evidence="1" id="KW-1133">Transmembrane helix</keyword>
<evidence type="ECO:0000256" key="1">
    <source>
        <dbReference type="SAM" id="Phobius"/>
    </source>
</evidence>
<evidence type="ECO:0000313" key="4">
    <source>
        <dbReference type="EMBL" id="QFS52507.1"/>
    </source>
</evidence>
<dbReference type="Proteomes" id="UP000326678">
    <property type="component" value="Chromosome Gxm2"/>
</dbReference>
<name>A0A5P8WAE7_9NOSO</name>
<accession>A0A5P8WAE7</accession>
<gene>
    <name evidence="2" type="ORF">GXM_07015</name>
    <name evidence="3" type="ORF">GXM_08644</name>
    <name evidence="4" type="ORF">GXM_10001</name>
</gene>
<protein>
    <submittedName>
        <fullName evidence="2">Uncharacterized protein</fullName>
    </submittedName>
</protein>
<dbReference type="EMBL" id="CP045227">
    <property type="protein sequence ID" value="QFS51150.1"/>
    <property type="molecule type" value="Genomic_DNA"/>
</dbReference>
<dbReference type="Proteomes" id="UP000326678">
    <property type="component" value="Chromosome pGXM01"/>
</dbReference>
<dbReference type="KEGG" id="nsh:GXM_07015"/>
<evidence type="ECO:0000313" key="5">
    <source>
        <dbReference type="Proteomes" id="UP000326678"/>
    </source>
</evidence>
<evidence type="ECO:0000313" key="2">
    <source>
        <dbReference type="EMBL" id="QFS49521.1"/>
    </source>
</evidence>
<keyword evidence="5" id="KW-1185">Reference proteome</keyword>
<keyword evidence="1" id="KW-0812">Transmembrane</keyword>
<evidence type="ECO:0000313" key="3">
    <source>
        <dbReference type="EMBL" id="QFS51150.1"/>
    </source>
</evidence>
<dbReference type="KEGG" id="nsh:GXM_08644"/>
<reference evidence="2 5" key="1">
    <citation type="submission" date="2019-10" db="EMBL/GenBank/DDBJ databases">
        <title>Genomic and transcriptomic insights into the perfect genentic adaptation of a filamentous nitrogen-fixing cyanobacterium to rice fields.</title>
        <authorList>
            <person name="Chen Z."/>
        </authorList>
    </citation>
    <scope>NUCLEOTIDE SEQUENCE [LARGE SCALE GENOMIC DNA]</scope>
    <source>
        <strain evidence="2">CCNUC1</strain>
    </source>
</reference>
<feature type="transmembrane region" description="Helical" evidence="1">
    <location>
        <begin position="143"/>
        <end position="168"/>
    </location>
</feature>
<sequence length="205" mass="22292">MRSQIMQISDYENSNTTSFEARPTAALPSRKKKVIEGSTIGLMGVTGALMILEMSVHNIMLGGLMIAGAIAVAIPKQTQALLTNFEKLQRKWGVNLYAILFAFLSVIFLLDFASSPAEAQFFNNAQTWMTGAFGNAGNGQTQAVITLFFNVLRGLFLLYVGISLVRIVQAARNDEDWQTLARTPLIIVLSVFVGDLVTGLIIGTT</sequence>
<keyword evidence="1" id="KW-0472">Membrane</keyword>
<feature type="transmembrane region" description="Helical" evidence="1">
    <location>
        <begin position="58"/>
        <end position="74"/>
    </location>
</feature>
<dbReference type="EMBL" id="CP045228">
    <property type="protein sequence ID" value="QFS52507.1"/>
    <property type="molecule type" value="Genomic_DNA"/>
</dbReference>
<dbReference type="KEGG" id="nsh:GXM_10001"/>
<feature type="transmembrane region" description="Helical" evidence="1">
    <location>
        <begin position="34"/>
        <end position="52"/>
    </location>
</feature>
<organism evidence="2 5">
    <name type="scientific">Nostoc sphaeroides CCNUC1</name>
    <dbReference type="NCBI Taxonomy" id="2653204"/>
    <lineage>
        <taxon>Bacteria</taxon>
        <taxon>Bacillati</taxon>
        <taxon>Cyanobacteriota</taxon>
        <taxon>Cyanophyceae</taxon>
        <taxon>Nostocales</taxon>
        <taxon>Nostocaceae</taxon>
        <taxon>Nostoc</taxon>
    </lineage>
</organism>